<sequence>MKRKELIMNVILILACFIGDVHGRRAAGEGGVDHPDPYPVSSGGKHELHRRCHLVRRAAGSPPGGPPERAGLGVRPGRCRLLAAAAGRALLRAQHAPVARLLRLQHLLPAERQFRHRLQLRRRWNHHQQGPKFRAMQVPGI</sequence>
<organism evidence="2 3">
    <name type="scientific">Aegilops tauschii subsp. strangulata</name>
    <name type="common">Goatgrass</name>
    <dbReference type="NCBI Taxonomy" id="200361"/>
    <lineage>
        <taxon>Eukaryota</taxon>
        <taxon>Viridiplantae</taxon>
        <taxon>Streptophyta</taxon>
        <taxon>Embryophyta</taxon>
        <taxon>Tracheophyta</taxon>
        <taxon>Spermatophyta</taxon>
        <taxon>Magnoliopsida</taxon>
        <taxon>Liliopsida</taxon>
        <taxon>Poales</taxon>
        <taxon>Poaceae</taxon>
        <taxon>BOP clade</taxon>
        <taxon>Pooideae</taxon>
        <taxon>Triticodae</taxon>
        <taxon>Triticeae</taxon>
        <taxon>Triticinae</taxon>
        <taxon>Aegilops</taxon>
    </lineage>
</organism>
<keyword evidence="1" id="KW-0732">Signal</keyword>
<dbReference type="PROSITE" id="PS51257">
    <property type="entry name" value="PROKAR_LIPOPROTEIN"/>
    <property type="match status" value="1"/>
</dbReference>
<dbReference type="AlphaFoldDB" id="A0A453BN15"/>
<evidence type="ECO:0000313" key="2">
    <source>
        <dbReference type="EnsemblPlants" id="AET2Gv20570100.5"/>
    </source>
</evidence>
<keyword evidence="3" id="KW-1185">Reference proteome</keyword>
<protein>
    <submittedName>
        <fullName evidence="2">Uncharacterized protein</fullName>
    </submittedName>
</protein>
<evidence type="ECO:0000313" key="3">
    <source>
        <dbReference type="Proteomes" id="UP000015105"/>
    </source>
</evidence>
<dbReference type="Proteomes" id="UP000015105">
    <property type="component" value="Chromosome 2D"/>
</dbReference>
<reference evidence="2" key="4">
    <citation type="submission" date="2019-03" db="UniProtKB">
        <authorList>
            <consortium name="EnsemblPlants"/>
        </authorList>
    </citation>
    <scope>IDENTIFICATION</scope>
</reference>
<evidence type="ECO:0000256" key="1">
    <source>
        <dbReference type="SAM" id="SignalP"/>
    </source>
</evidence>
<dbReference type="Gramene" id="AET2Gv20570100.5">
    <property type="protein sequence ID" value="AET2Gv20570100.5"/>
    <property type="gene ID" value="AET2Gv20570100"/>
</dbReference>
<reference evidence="3" key="1">
    <citation type="journal article" date="2014" name="Science">
        <title>Ancient hybridizations among the ancestral genomes of bread wheat.</title>
        <authorList>
            <consortium name="International Wheat Genome Sequencing Consortium,"/>
            <person name="Marcussen T."/>
            <person name="Sandve S.R."/>
            <person name="Heier L."/>
            <person name="Spannagl M."/>
            <person name="Pfeifer M."/>
            <person name="Jakobsen K.S."/>
            <person name="Wulff B.B."/>
            <person name="Steuernagel B."/>
            <person name="Mayer K.F."/>
            <person name="Olsen O.A."/>
        </authorList>
    </citation>
    <scope>NUCLEOTIDE SEQUENCE [LARGE SCALE GENOMIC DNA]</scope>
    <source>
        <strain evidence="3">cv. AL8/78</strain>
    </source>
</reference>
<accession>A0A453BN15</accession>
<reference evidence="2" key="3">
    <citation type="journal article" date="2017" name="Nature">
        <title>Genome sequence of the progenitor of the wheat D genome Aegilops tauschii.</title>
        <authorList>
            <person name="Luo M.C."/>
            <person name="Gu Y.Q."/>
            <person name="Puiu D."/>
            <person name="Wang H."/>
            <person name="Twardziok S.O."/>
            <person name="Deal K.R."/>
            <person name="Huo N."/>
            <person name="Zhu T."/>
            <person name="Wang L."/>
            <person name="Wang Y."/>
            <person name="McGuire P.E."/>
            <person name="Liu S."/>
            <person name="Long H."/>
            <person name="Ramasamy R.K."/>
            <person name="Rodriguez J.C."/>
            <person name="Van S.L."/>
            <person name="Yuan L."/>
            <person name="Wang Z."/>
            <person name="Xia Z."/>
            <person name="Xiao L."/>
            <person name="Anderson O.D."/>
            <person name="Ouyang S."/>
            <person name="Liang Y."/>
            <person name="Zimin A.V."/>
            <person name="Pertea G."/>
            <person name="Qi P."/>
            <person name="Bennetzen J.L."/>
            <person name="Dai X."/>
            <person name="Dawson M.W."/>
            <person name="Muller H.G."/>
            <person name="Kugler K."/>
            <person name="Rivarola-Duarte L."/>
            <person name="Spannagl M."/>
            <person name="Mayer K.F.X."/>
            <person name="Lu F.H."/>
            <person name="Bevan M.W."/>
            <person name="Leroy P."/>
            <person name="Li P."/>
            <person name="You F.M."/>
            <person name="Sun Q."/>
            <person name="Liu Z."/>
            <person name="Lyons E."/>
            <person name="Wicker T."/>
            <person name="Salzberg S.L."/>
            <person name="Devos K.M."/>
            <person name="Dvorak J."/>
        </authorList>
    </citation>
    <scope>NUCLEOTIDE SEQUENCE [LARGE SCALE GENOMIC DNA]</scope>
    <source>
        <strain evidence="2">cv. AL8/78</strain>
    </source>
</reference>
<dbReference type="EnsemblPlants" id="AET2Gv20570100.5">
    <property type="protein sequence ID" value="AET2Gv20570100.5"/>
    <property type="gene ID" value="AET2Gv20570100"/>
</dbReference>
<feature type="chain" id="PRO_5019421656" evidence="1">
    <location>
        <begin position="24"/>
        <end position="141"/>
    </location>
</feature>
<proteinExistence type="predicted"/>
<feature type="signal peptide" evidence="1">
    <location>
        <begin position="1"/>
        <end position="23"/>
    </location>
</feature>
<reference evidence="3" key="2">
    <citation type="journal article" date="2017" name="Nat. Plants">
        <title>The Aegilops tauschii genome reveals multiple impacts of transposons.</title>
        <authorList>
            <person name="Zhao G."/>
            <person name="Zou C."/>
            <person name="Li K."/>
            <person name="Wang K."/>
            <person name="Li T."/>
            <person name="Gao L."/>
            <person name="Zhang X."/>
            <person name="Wang H."/>
            <person name="Yang Z."/>
            <person name="Liu X."/>
            <person name="Jiang W."/>
            <person name="Mao L."/>
            <person name="Kong X."/>
            <person name="Jiao Y."/>
            <person name="Jia J."/>
        </authorList>
    </citation>
    <scope>NUCLEOTIDE SEQUENCE [LARGE SCALE GENOMIC DNA]</scope>
    <source>
        <strain evidence="3">cv. AL8/78</strain>
    </source>
</reference>
<reference evidence="2" key="5">
    <citation type="journal article" date="2021" name="G3 (Bethesda)">
        <title>Aegilops tauschii genome assembly Aet v5.0 features greater sequence contiguity and improved annotation.</title>
        <authorList>
            <person name="Wang L."/>
            <person name="Zhu T."/>
            <person name="Rodriguez J.C."/>
            <person name="Deal K.R."/>
            <person name="Dubcovsky J."/>
            <person name="McGuire P.E."/>
            <person name="Lux T."/>
            <person name="Spannagl M."/>
            <person name="Mayer K.F.X."/>
            <person name="Baldrich P."/>
            <person name="Meyers B.C."/>
            <person name="Huo N."/>
            <person name="Gu Y.Q."/>
            <person name="Zhou H."/>
            <person name="Devos K.M."/>
            <person name="Bennetzen J.L."/>
            <person name="Unver T."/>
            <person name="Budak H."/>
            <person name="Gulick P.J."/>
            <person name="Galiba G."/>
            <person name="Kalapos B."/>
            <person name="Nelson D.R."/>
            <person name="Li P."/>
            <person name="You F.M."/>
            <person name="Luo M.C."/>
            <person name="Dvorak J."/>
        </authorList>
    </citation>
    <scope>NUCLEOTIDE SEQUENCE [LARGE SCALE GENOMIC DNA]</scope>
    <source>
        <strain evidence="2">cv. AL8/78</strain>
    </source>
</reference>
<name>A0A453BN15_AEGTS</name>